<keyword evidence="2" id="KW-0472">Membrane</keyword>
<feature type="compositionally biased region" description="Low complexity" evidence="1">
    <location>
        <begin position="129"/>
        <end position="139"/>
    </location>
</feature>
<dbReference type="EMBL" id="BSDZ01000020">
    <property type="protein sequence ID" value="GLI64615.1"/>
    <property type="molecule type" value="Genomic_DNA"/>
</dbReference>
<dbReference type="InterPro" id="IPR045325">
    <property type="entry name" value="TMEM70/TMEM186/TMEM223"/>
</dbReference>
<reference evidence="3 4" key="1">
    <citation type="journal article" date="2023" name="IScience">
        <title>Expanded male sex-determining region conserved during the evolution of homothallism in the green alga Volvox.</title>
        <authorList>
            <person name="Yamamoto K."/>
            <person name="Matsuzaki R."/>
            <person name="Mahakham W."/>
            <person name="Heman W."/>
            <person name="Sekimoto H."/>
            <person name="Kawachi M."/>
            <person name="Minakuchi Y."/>
            <person name="Toyoda A."/>
            <person name="Nozaki H."/>
        </authorList>
    </citation>
    <scope>NUCLEOTIDE SEQUENCE [LARGE SCALE GENOMIC DNA]</scope>
    <source>
        <strain evidence="3 4">NIES-4468</strain>
    </source>
</reference>
<accession>A0ABQ5S410</accession>
<evidence type="ECO:0000313" key="3">
    <source>
        <dbReference type="EMBL" id="GLI64615.1"/>
    </source>
</evidence>
<evidence type="ECO:0000256" key="1">
    <source>
        <dbReference type="SAM" id="MobiDB-lite"/>
    </source>
</evidence>
<keyword evidence="2" id="KW-0812">Transmembrane</keyword>
<keyword evidence="2" id="KW-1133">Transmembrane helix</keyword>
<dbReference type="Proteomes" id="UP001165090">
    <property type="component" value="Unassembled WGS sequence"/>
</dbReference>
<dbReference type="PANTHER" id="PTHR13281">
    <property type="entry name" value="TRANSMEMBRANE PROTEIN 70, MITOCHONDRIAL"/>
    <property type="match status" value="1"/>
</dbReference>
<evidence type="ECO:0000313" key="4">
    <source>
        <dbReference type="Proteomes" id="UP001165090"/>
    </source>
</evidence>
<feature type="region of interest" description="Disordered" evidence="1">
    <location>
        <begin position="39"/>
        <end position="59"/>
    </location>
</feature>
<keyword evidence="4" id="KW-1185">Reference proteome</keyword>
<dbReference type="Pfam" id="PF06979">
    <property type="entry name" value="TMEM70"/>
    <property type="match status" value="1"/>
</dbReference>
<feature type="transmembrane region" description="Helical" evidence="2">
    <location>
        <begin position="180"/>
        <end position="199"/>
    </location>
</feature>
<name>A0ABQ5S410_9CHLO</name>
<dbReference type="InterPro" id="IPR009724">
    <property type="entry name" value="TMEM70"/>
</dbReference>
<feature type="transmembrane region" description="Helical" evidence="2">
    <location>
        <begin position="205"/>
        <end position="228"/>
    </location>
</feature>
<gene>
    <name evidence="3" type="ORF">VaNZ11_007925</name>
</gene>
<organism evidence="3 4">
    <name type="scientific">Volvox africanus</name>
    <dbReference type="NCBI Taxonomy" id="51714"/>
    <lineage>
        <taxon>Eukaryota</taxon>
        <taxon>Viridiplantae</taxon>
        <taxon>Chlorophyta</taxon>
        <taxon>core chlorophytes</taxon>
        <taxon>Chlorophyceae</taxon>
        <taxon>CS clade</taxon>
        <taxon>Chlamydomonadales</taxon>
        <taxon>Volvocaceae</taxon>
        <taxon>Volvox</taxon>
    </lineage>
</organism>
<evidence type="ECO:0000256" key="2">
    <source>
        <dbReference type="SAM" id="Phobius"/>
    </source>
</evidence>
<dbReference type="PANTHER" id="PTHR13281:SF0">
    <property type="entry name" value="TRANSMEMBRANE PROTEIN 70, MITOCHONDRIAL"/>
    <property type="match status" value="1"/>
</dbReference>
<sequence>MASPRLTSFARWSCGASPLRDAIAASLWGKLPFKALRLQKAGHGQPEEPPPPSTSAPQSLTVYQLRPRGTAAFHSRGPSLPCSEAISVLAGVDTSTSSRNDYSCCTSSFRSFASSQFSTEPLRAPPTPSTTTPSTATPTPHHHQQQQEQQEREQGHLPRPPNDVAYLGPLSQQHKLLKRISIANTVVAAAAAPAIVAFADNISLVSRYGLAASLVLFGLATTGALHWVANPYVHELRYTAVNGQIDVRTTTLLGNSKWHSFNVDDVQPLPWNRPVATFTARNRFYYIDVYSFPDEQLLQRLTPDEVDVPKGYKDKEDDDDD</sequence>
<evidence type="ECO:0008006" key="5">
    <source>
        <dbReference type="Google" id="ProtNLM"/>
    </source>
</evidence>
<comment type="caution">
    <text evidence="3">The sequence shown here is derived from an EMBL/GenBank/DDBJ whole genome shotgun (WGS) entry which is preliminary data.</text>
</comment>
<protein>
    <recommendedName>
        <fullName evidence="5">Transmembrane protein 186</fullName>
    </recommendedName>
</protein>
<proteinExistence type="predicted"/>
<feature type="region of interest" description="Disordered" evidence="1">
    <location>
        <begin position="116"/>
        <end position="164"/>
    </location>
</feature>